<dbReference type="InterPro" id="IPR011076">
    <property type="entry name" value="Malate_synth_sf"/>
</dbReference>
<reference evidence="16 17" key="1">
    <citation type="submission" date="2020-02" db="EMBL/GenBank/DDBJ databases">
        <title>Genome sequencing for Kineobactrum sp. M2.</title>
        <authorList>
            <person name="Park S.-J."/>
        </authorList>
    </citation>
    <scope>NUCLEOTIDE SEQUENCE [LARGE SCALE GENOMIC DNA]</scope>
    <source>
        <strain evidence="16 17">M2</strain>
    </source>
</reference>
<feature type="binding site" evidence="10">
    <location>
        <position position="118"/>
    </location>
    <ligand>
        <name>acetyl-CoA</name>
        <dbReference type="ChEBI" id="CHEBI:57288"/>
    </ligand>
</feature>
<dbReference type="InterPro" id="IPR048356">
    <property type="entry name" value="MS_N"/>
</dbReference>
<evidence type="ECO:0000256" key="7">
    <source>
        <dbReference type="ARBA" id="ARBA00022842"/>
    </source>
</evidence>
<feature type="binding site" evidence="10">
    <location>
        <begin position="460"/>
        <end position="463"/>
    </location>
    <ligand>
        <name>glyoxylate</name>
        <dbReference type="ChEBI" id="CHEBI:36655"/>
    </ligand>
</feature>
<dbReference type="EC" id="2.3.3.9" evidence="10"/>
<evidence type="ECO:0000259" key="13">
    <source>
        <dbReference type="Pfam" id="PF20656"/>
    </source>
</evidence>
<comment type="catalytic activity">
    <reaction evidence="9 10">
        <text>glyoxylate + acetyl-CoA + H2O = (S)-malate + CoA + H(+)</text>
        <dbReference type="Rhea" id="RHEA:18181"/>
        <dbReference type="ChEBI" id="CHEBI:15377"/>
        <dbReference type="ChEBI" id="CHEBI:15378"/>
        <dbReference type="ChEBI" id="CHEBI:15589"/>
        <dbReference type="ChEBI" id="CHEBI:36655"/>
        <dbReference type="ChEBI" id="CHEBI:57287"/>
        <dbReference type="ChEBI" id="CHEBI:57288"/>
        <dbReference type="EC" id="2.3.3.9"/>
    </reaction>
</comment>
<comment type="caution">
    <text evidence="10">Lacks conserved residue(s) required for the propagation of feature annotation.</text>
</comment>
<feature type="binding site" evidence="10">
    <location>
        <position position="343"/>
    </location>
    <ligand>
        <name>glyoxylate</name>
        <dbReference type="ChEBI" id="CHEBI:36655"/>
    </ligand>
</feature>
<dbReference type="Gene3D" id="1.20.1220.12">
    <property type="entry name" value="Malate synthase, domain III"/>
    <property type="match status" value="1"/>
</dbReference>
<feature type="binding site" evidence="10">
    <location>
        <position position="435"/>
    </location>
    <ligand>
        <name>glyoxylate</name>
        <dbReference type="ChEBI" id="CHEBI:36655"/>
    </ligand>
</feature>
<keyword evidence="17" id="KW-1185">Reference proteome</keyword>
<dbReference type="GO" id="GO:0009436">
    <property type="term" value="P:glyoxylate catabolic process"/>
    <property type="evidence" value="ECO:0007669"/>
    <property type="project" value="TreeGrafter"/>
</dbReference>
<dbReference type="InterPro" id="IPR046363">
    <property type="entry name" value="MS_N_TIM-barrel_dom"/>
</dbReference>
<comment type="function">
    <text evidence="10">Involved in the glycolate utilization. Catalyzes the condensation and subsequent hydrolysis of acetyl-coenzyme A (acetyl-CoA) and glyoxylate to form malate and CoA.</text>
</comment>
<dbReference type="HAMAP" id="MF_00641">
    <property type="entry name" value="Malate_synth_G"/>
    <property type="match status" value="1"/>
</dbReference>
<keyword evidence="2 10" id="KW-0329">Glyoxylate bypass</keyword>
<dbReference type="GO" id="GO:0006097">
    <property type="term" value="P:glyoxylate cycle"/>
    <property type="evidence" value="ECO:0007669"/>
    <property type="project" value="UniProtKB-UniRule"/>
</dbReference>
<comment type="similarity">
    <text evidence="10">Belongs to the malate synthase family. GlcB subfamily.</text>
</comment>
<keyword evidence="8 10" id="KW-0558">Oxidation</keyword>
<sequence>MKSHVDIGGLGVSEPLYSFVNRHLLPYTDLSASALWSGFHTIIRDLASRNQSLLEKRQQLQTAIDQWHRSNRGREFDIKAYRAFLEEIGYLVPEGPDFTIGVSHVDEEIATLAGPQLVVPVTNARFAINAANARWGSLYDALYGTDIIPQEDAHATRGYNPERGGKVMAYASNFLDRAIPLAKGSHREVSNYRLTAEGRGRLSLQAICGEQAVPLRDPSQFCGYLGSSESPTTLLFVHHGLHIEIQIDRSHPVGRRSHAGIRDVVLEAALTVIQDLEDAVATVDASDKVNAYRNWARLMDGTLEARFSRDGEVVHRRLNPDRVYLGADGNALTLKGRSLMMVRNVGHLTTTDCVLDQNGCEVPEGFVDAFITTLGALPNLKGHGGLENGRHGSLYIVKPKMHGPEEVALAESLFARIEILFGLPVNSLKIGVMDEERRTSANLKECIRAVKDRIVFINTGFLDRTGDEIHTDMEAGAVLPKEAIKAEPWLDAYERRNVAIGLACGFHGRAQIGKGMWPQPVAMAQMLASKQAHPTAGASCAWVPSPVAAVVHALHYHAVDVGAARNTLMSHPVPAVEELFRMPLLGNDTLDPETIERELVNNLQGILGYVVRWIDQGIGCSTVPDINDVGLMEDRATLRISSQHVANWLHHGICSEAQVRTALNRVAAIVDRQNAGEPHYRPMTPNLTNSLAFQAATDLVFKGREQPNGYTELILQPARRLAKTGDRARPD</sequence>
<dbReference type="AlphaFoldDB" id="A0A6C0TYV5"/>
<comment type="subcellular location">
    <subcellularLocation>
        <location evidence="10">Cytoplasm</location>
    </subcellularLocation>
</comment>
<dbReference type="GO" id="GO:0005829">
    <property type="term" value="C:cytosol"/>
    <property type="evidence" value="ECO:0007669"/>
    <property type="project" value="TreeGrafter"/>
</dbReference>
<dbReference type="NCBIfam" id="NF002825">
    <property type="entry name" value="PRK02999.1"/>
    <property type="match status" value="1"/>
</dbReference>
<dbReference type="InterPro" id="IPR048355">
    <property type="entry name" value="MS_C"/>
</dbReference>
<evidence type="ECO:0000256" key="8">
    <source>
        <dbReference type="ARBA" id="ARBA00023097"/>
    </source>
</evidence>
<dbReference type="InterPro" id="IPR006253">
    <property type="entry name" value="Malate_synthG"/>
</dbReference>
<evidence type="ECO:0000256" key="11">
    <source>
        <dbReference type="PIRSR" id="PIRSR601465-50"/>
    </source>
</evidence>
<evidence type="ECO:0000259" key="12">
    <source>
        <dbReference type="Pfam" id="PF01274"/>
    </source>
</evidence>
<dbReference type="Pfam" id="PF20656">
    <property type="entry name" value="MS_N"/>
    <property type="match status" value="1"/>
</dbReference>
<keyword evidence="4 10" id="KW-0816">Tricarboxylic acid cycle</keyword>
<dbReference type="InterPro" id="IPR001465">
    <property type="entry name" value="Malate_synthase_TIM"/>
</dbReference>
<dbReference type="GO" id="GO:0000287">
    <property type="term" value="F:magnesium ion binding"/>
    <property type="evidence" value="ECO:0007669"/>
    <property type="project" value="TreeGrafter"/>
</dbReference>
<evidence type="ECO:0000259" key="14">
    <source>
        <dbReference type="Pfam" id="PF20658"/>
    </source>
</evidence>
<feature type="active site" description="Proton donor" evidence="10 11">
    <location>
        <position position="634"/>
    </location>
</feature>
<feature type="binding site" evidence="10">
    <location>
        <begin position="125"/>
        <end position="126"/>
    </location>
    <ligand>
        <name>acetyl-CoA</name>
        <dbReference type="ChEBI" id="CHEBI:57288"/>
    </ligand>
</feature>
<dbReference type="PANTHER" id="PTHR42739">
    <property type="entry name" value="MALATE SYNTHASE G"/>
    <property type="match status" value="1"/>
</dbReference>
<feature type="binding site" evidence="10">
    <location>
        <position position="435"/>
    </location>
    <ligand>
        <name>Mg(2+)</name>
        <dbReference type="ChEBI" id="CHEBI:18420"/>
    </ligand>
</feature>
<keyword evidence="6 10" id="KW-0479">Metal-binding</keyword>
<keyword evidence="7 10" id="KW-0460">Magnesium</keyword>
<dbReference type="RefSeq" id="WP_163494205.1">
    <property type="nucleotide sequence ID" value="NZ_CP048711.1"/>
</dbReference>
<feature type="domain" description="Malate synthase G alpha-beta insertion" evidence="14">
    <location>
        <begin position="159"/>
        <end position="238"/>
    </location>
</feature>
<name>A0A6C0TYV5_9GAMM</name>
<gene>
    <name evidence="10" type="primary">glcB</name>
    <name evidence="16" type="ORF">G3T16_05655</name>
</gene>
<dbReference type="UniPathway" id="UPA00703">
    <property type="reaction ID" value="UER00720"/>
</dbReference>
<dbReference type="Pfam" id="PF20658">
    <property type="entry name" value="MSG_insertion"/>
    <property type="match status" value="1"/>
</dbReference>
<evidence type="ECO:0000256" key="1">
    <source>
        <dbReference type="ARBA" id="ARBA00001946"/>
    </source>
</evidence>
<evidence type="ECO:0000256" key="6">
    <source>
        <dbReference type="ARBA" id="ARBA00022723"/>
    </source>
</evidence>
<proteinExistence type="inferred from homology"/>
<comment type="pathway">
    <text evidence="10">Carbohydrate metabolism; glyoxylate cycle; (S)-malate from isocitrate: step 2/2.</text>
</comment>
<dbReference type="InterPro" id="IPR048357">
    <property type="entry name" value="MSG_insertion"/>
</dbReference>
<evidence type="ECO:0000313" key="16">
    <source>
        <dbReference type="EMBL" id="QIB64956.1"/>
    </source>
</evidence>
<dbReference type="Proteomes" id="UP000477680">
    <property type="component" value="Chromosome"/>
</dbReference>
<dbReference type="GO" id="GO:0004474">
    <property type="term" value="F:malate synthase activity"/>
    <property type="evidence" value="ECO:0007669"/>
    <property type="project" value="UniProtKB-UniRule"/>
</dbReference>
<dbReference type="Pfam" id="PF20659">
    <property type="entry name" value="MS_C"/>
    <property type="match status" value="1"/>
</dbReference>
<evidence type="ECO:0000256" key="5">
    <source>
        <dbReference type="ARBA" id="ARBA00022679"/>
    </source>
</evidence>
<dbReference type="Gene3D" id="3.20.20.360">
    <property type="entry name" value="Malate synthase, domain 3"/>
    <property type="match status" value="2"/>
</dbReference>
<organism evidence="16 17">
    <name type="scientific">Kineobactrum salinum</name>
    <dbReference type="NCBI Taxonomy" id="2708301"/>
    <lineage>
        <taxon>Bacteria</taxon>
        <taxon>Pseudomonadati</taxon>
        <taxon>Pseudomonadota</taxon>
        <taxon>Gammaproteobacteria</taxon>
        <taxon>Cellvibrionales</taxon>
        <taxon>Halieaceae</taxon>
        <taxon>Kineobactrum</taxon>
    </lineage>
</organism>
<evidence type="ECO:0000313" key="17">
    <source>
        <dbReference type="Proteomes" id="UP000477680"/>
    </source>
</evidence>
<evidence type="ECO:0000256" key="2">
    <source>
        <dbReference type="ARBA" id="ARBA00022435"/>
    </source>
</evidence>
<dbReference type="SUPFAM" id="SSF51645">
    <property type="entry name" value="Malate synthase G"/>
    <property type="match status" value="1"/>
</dbReference>
<feature type="binding site" evidence="10">
    <location>
        <position position="463"/>
    </location>
    <ligand>
        <name>Mg(2+)</name>
        <dbReference type="ChEBI" id="CHEBI:18420"/>
    </ligand>
</feature>
<dbReference type="GO" id="GO:0006099">
    <property type="term" value="P:tricarboxylic acid cycle"/>
    <property type="evidence" value="ECO:0007669"/>
    <property type="project" value="UniProtKB-KW"/>
</dbReference>
<keyword evidence="5 10" id="KW-0808">Transferase</keyword>
<protein>
    <recommendedName>
        <fullName evidence="10">Malate synthase G</fullName>
        <ecNumber evidence="10">2.3.3.9</ecNumber>
    </recommendedName>
</protein>
<evidence type="ECO:0000256" key="4">
    <source>
        <dbReference type="ARBA" id="ARBA00022532"/>
    </source>
</evidence>
<dbReference type="KEGG" id="kim:G3T16_05655"/>
<dbReference type="PANTHER" id="PTHR42739:SF1">
    <property type="entry name" value="MALATE SYNTHASE G"/>
    <property type="match status" value="1"/>
</dbReference>
<feature type="active site" description="Proton acceptor" evidence="10 11">
    <location>
        <position position="343"/>
    </location>
</feature>
<feature type="binding site" evidence="10">
    <location>
        <position position="544"/>
    </location>
    <ligand>
        <name>acetyl-CoA</name>
        <dbReference type="ChEBI" id="CHEBI:57288"/>
    </ligand>
</feature>
<feature type="domain" description="Malate synthase C-terminal" evidence="15">
    <location>
        <begin position="594"/>
        <end position="696"/>
    </location>
</feature>
<feature type="domain" description="Malate synthase TIM barrel" evidence="12">
    <location>
        <begin position="340"/>
        <end position="570"/>
    </location>
</feature>
<evidence type="ECO:0000256" key="9">
    <source>
        <dbReference type="ARBA" id="ARBA00047918"/>
    </source>
</evidence>
<dbReference type="InterPro" id="IPR044856">
    <property type="entry name" value="Malate_synth_C_sf"/>
</dbReference>
<keyword evidence="16" id="KW-0012">Acyltransferase</keyword>
<evidence type="ECO:0000256" key="10">
    <source>
        <dbReference type="HAMAP-Rule" id="MF_00641"/>
    </source>
</evidence>
<dbReference type="EMBL" id="CP048711">
    <property type="protein sequence ID" value="QIB64956.1"/>
    <property type="molecule type" value="Genomic_DNA"/>
</dbReference>
<keyword evidence="3 10" id="KW-0963">Cytoplasm</keyword>
<feature type="modified residue" description="Cysteine sulfenic acid (-SOH)" evidence="10">
    <location>
        <position position="620"/>
    </location>
</feature>
<comment type="subunit">
    <text evidence="10">Monomer.</text>
</comment>
<feature type="binding site" evidence="10">
    <location>
        <position position="316"/>
    </location>
    <ligand>
        <name>acetyl-CoA</name>
        <dbReference type="ChEBI" id="CHEBI:57288"/>
    </ligand>
</feature>
<comment type="cofactor">
    <cofactor evidence="1 10">
        <name>Mg(2+)</name>
        <dbReference type="ChEBI" id="CHEBI:18420"/>
    </cofactor>
</comment>
<accession>A0A6C0TYV5</accession>
<dbReference type="Pfam" id="PF01274">
    <property type="entry name" value="MS_TIM-barrel"/>
    <property type="match status" value="1"/>
</dbReference>
<feature type="domain" description="Malate synthase N-terminal" evidence="13">
    <location>
        <begin position="17"/>
        <end position="76"/>
    </location>
</feature>
<evidence type="ECO:0000259" key="15">
    <source>
        <dbReference type="Pfam" id="PF20659"/>
    </source>
</evidence>
<evidence type="ECO:0000256" key="3">
    <source>
        <dbReference type="ARBA" id="ARBA00022490"/>
    </source>
</evidence>